<keyword evidence="2" id="KW-1185">Reference proteome</keyword>
<proteinExistence type="predicted"/>
<dbReference type="AlphaFoldDB" id="A0A9W6PSV1"/>
<accession>A0A9W6PSV1</accession>
<reference evidence="1" key="1">
    <citation type="submission" date="2023-02" db="EMBL/GenBank/DDBJ databases">
        <title>Actinomadura rubrobrunea NBRC 14622.</title>
        <authorList>
            <person name="Ichikawa N."/>
            <person name="Sato H."/>
            <person name="Tonouchi N."/>
        </authorList>
    </citation>
    <scope>NUCLEOTIDE SEQUENCE</scope>
    <source>
        <strain evidence="1">NBRC 14622</strain>
    </source>
</reference>
<sequence>MKLKNYEFQSDFARHYYGRGKAEGMAEGKVEGEAEMILTVLAARGVEVSDEVRARIRGCTDLEVLKEWGRRAATAESIDDLQLDPASDH</sequence>
<protein>
    <submittedName>
        <fullName evidence="1">Uncharacterized protein</fullName>
    </submittedName>
</protein>
<comment type="caution">
    <text evidence="1">The sequence shown here is derived from an EMBL/GenBank/DDBJ whole genome shotgun (WGS) entry which is preliminary data.</text>
</comment>
<name>A0A9W6PSV1_9ACTN</name>
<dbReference type="PANTHER" id="PTHR34613">
    <property type="entry name" value="SLL0800 PROTEIN"/>
    <property type="match status" value="1"/>
</dbReference>
<gene>
    <name evidence="1" type="ORF">Arub01_05920</name>
</gene>
<evidence type="ECO:0000313" key="2">
    <source>
        <dbReference type="Proteomes" id="UP001165124"/>
    </source>
</evidence>
<dbReference type="EMBL" id="BSRZ01000001">
    <property type="protein sequence ID" value="GLW62348.1"/>
    <property type="molecule type" value="Genomic_DNA"/>
</dbReference>
<dbReference type="PANTHER" id="PTHR34613:SF1">
    <property type="entry name" value="SLL6017 PROTEIN"/>
    <property type="match status" value="1"/>
</dbReference>
<evidence type="ECO:0000313" key="1">
    <source>
        <dbReference type="EMBL" id="GLW62348.1"/>
    </source>
</evidence>
<dbReference type="Proteomes" id="UP001165124">
    <property type="component" value="Unassembled WGS sequence"/>
</dbReference>
<organism evidence="1 2">
    <name type="scientific">Actinomadura rubrobrunea</name>
    <dbReference type="NCBI Taxonomy" id="115335"/>
    <lineage>
        <taxon>Bacteria</taxon>
        <taxon>Bacillati</taxon>
        <taxon>Actinomycetota</taxon>
        <taxon>Actinomycetes</taxon>
        <taxon>Streptosporangiales</taxon>
        <taxon>Thermomonosporaceae</taxon>
        <taxon>Actinomadura</taxon>
    </lineage>
</organism>